<feature type="region of interest" description="Disordered" evidence="1">
    <location>
        <begin position="226"/>
        <end position="248"/>
    </location>
</feature>
<sequence length="248" mass="26849">MSYLQKARDSFIAGLVLVIPLVVTLYILQLLSDFAFLIIDPVVQETELESFTRNVEAVARVLAAVLIVVVLTLIGFLAQRQVGQRLFGSLGRSVKVIPVFRTIYTTVRQISQSFSNTETSYDSLVLVEFPRKGLYTIGLVTSKSPEAVNETVGKTVYNVFLPSSPNPASGRLVLVPEDEVHEIDISVRQGMGLLMTTGAGSDQSTTPPTDVTVSPEEAIAALEELEDAGTDEIAVTQQQADEGSESVE</sequence>
<evidence type="ECO:0000256" key="1">
    <source>
        <dbReference type="SAM" id="MobiDB-lite"/>
    </source>
</evidence>
<name>A0ABD5X8G0_9EURY</name>
<evidence type="ECO:0000313" key="4">
    <source>
        <dbReference type="Proteomes" id="UP001596414"/>
    </source>
</evidence>
<dbReference type="Pfam" id="PF04367">
    <property type="entry name" value="DUF502"/>
    <property type="match status" value="1"/>
</dbReference>
<organism evidence="3 4">
    <name type="scientific">Halovenus rubra</name>
    <dbReference type="NCBI Taxonomy" id="869890"/>
    <lineage>
        <taxon>Archaea</taxon>
        <taxon>Methanobacteriati</taxon>
        <taxon>Methanobacteriota</taxon>
        <taxon>Stenosarchaea group</taxon>
        <taxon>Halobacteria</taxon>
        <taxon>Halobacteriales</taxon>
        <taxon>Haloarculaceae</taxon>
        <taxon>Halovenus</taxon>
    </lineage>
</organism>
<keyword evidence="2" id="KW-0472">Membrane</keyword>
<dbReference type="Proteomes" id="UP001596414">
    <property type="component" value="Unassembled WGS sequence"/>
</dbReference>
<reference evidence="3 4" key="1">
    <citation type="journal article" date="2014" name="Int. J. Syst. Evol. Microbiol.">
        <title>Complete genome sequence of Corynebacterium casei LMG S-19264T (=DSM 44701T), isolated from a smear-ripened cheese.</title>
        <authorList>
            <consortium name="US DOE Joint Genome Institute (JGI-PGF)"/>
            <person name="Walter F."/>
            <person name="Albersmeier A."/>
            <person name="Kalinowski J."/>
            <person name="Ruckert C."/>
        </authorList>
    </citation>
    <scope>NUCLEOTIDE SEQUENCE [LARGE SCALE GENOMIC DNA]</scope>
    <source>
        <strain evidence="3 4">CGMCC 4.7215</strain>
    </source>
</reference>
<dbReference type="InterPro" id="IPR007462">
    <property type="entry name" value="COV1-like"/>
</dbReference>
<protein>
    <submittedName>
        <fullName evidence="3">DUF502 domain-containing protein</fullName>
    </submittedName>
</protein>
<dbReference type="PANTHER" id="PTHR31876">
    <property type="entry name" value="COV-LIKE PROTEIN 1"/>
    <property type="match status" value="1"/>
</dbReference>
<proteinExistence type="predicted"/>
<feature type="transmembrane region" description="Helical" evidence="2">
    <location>
        <begin position="59"/>
        <end position="78"/>
    </location>
</feature>
<dbReference type="PANTHER" id="PTHR31876:SF26">
    <property type="entry name" value="PROTEIN LIKE COV 2"/>
    <property type="match status" value="1"/>
</dbReference>
<evidence type="ECO:0000313" key="3">
    <source>
        <dbReference type="EMBL" id="MFC7125238.1"/>
    </source>
</evidence>
<dbReference type="EMBL" id="JBHSZQ010000004">
    <property type="protein sequence ID" value="MFC7125238.1"/>
    <property type="molecule type" value="Genomic_DNA"/>
</dbReference>
<gene>
    <name evidence="3" type="ORF">ACFQJ7_04185</name>
</gene>
<comment type="caution">
    <text evidence="3">The sequence shown here is derived from an EMBL/GenBank/DDBJ whole genome shotgun (WGS) entry which is preliminary data.</text>
</comment>
<keyword evidence="2" id="KW-1133">Transmembrane helix</keyword>
<dbReference type="AlphaFoldDB" id="A0ABD5X8G0"/>
<accession>A0ABD5X8G0</accession>
<keyword evidence="2" id="KW-0812">Transmembrane</keyword>
<dbReference type="RefSeq" id="WP_267636237.1">
    <property type="nucleotide sequence ID" value="NZ_JAODIY010000004.1"/>
</dbReference>
<feature type="transmembrane region" description="Helical" evidence="2">
    <location>
        <begin position="12"/>
        <end position="39"/>
    </location>
</feature>
<evidence type="ECO:0000256" key="2">
    <source>
        <dbReference type="SAM" id="Phobius"/>
    </source>
</evidence>